<dbReference type="RefSeq" id="WP_092893190.1">
    <property type="nucleotide sequence ID" value="NZ_FOOQ01000003.1"/>
</dbReference>
<dbReference type="Proteomes" id="UP000198876">
    <property type="component" value="Unassembled WGS sequence"/>
</dbReference>
<dbReference type="InterPro" id="IPR048958">
    <property type="entry name" value="Polysacc_lyase_14"/>
</dbReference>
<sequence>MTLNHDYGTPAEGTTDWHVPLNENFASIDADVEVRDTEDALSQYAPNEGAKFFAVDTGRRYLGNGTDWVDIPSHSPSETTLPRETEDPADAPVGALWYRTDVDEVRARLDSGVVTLAGGPAPKTNDAKTHVTFDGDAWRSAFTGIKDDHNDTVSAPSQSGRALRVQLYEGERTGANMHFRFADNWSRRPDTVHARYWLYLGENWGLGTHDKPWDVNGGKLPGFADLTHGSAHGGGSVDDSWSTRGSFRPPKSGGDTRLGWYSYLPGKDGGYGSSDDWNENGEIRFGQWYRIDQYVEVNDVGSSNGVLRAWVDGKLAYEDTSVRFRTMDSVAVGEWWLDVFMGGGWTPGNDMALYIDDVQLWENQQL</sequence>
<dbReference type="AlphaFoldDB" id="A0A1I2U6V3"/>
<dbReference type="PANTHER" id="PTHR40124">
    <property type="match status" value="1"/>
</dbReference>
<dbReference type="EMBL" id="FOOQ01000003">
    <property type="protein sequence ID" value="SFG72864.1"/>
    <property type="molecule type" value="Genomic_DNA"/>
</dbReference>
<keyword evidence="4" id="KW-1185">Reference proteome</keyword>
<proteinExistence type="predicted"/>
<evidence type="ECO:0000313" key="3">
    <source>
        <dbReference type="EMBL" id="SFG72864.1"/>
    </source>
</evidence>
<dbReference type="STRING" id="553467.SAMN04488063_2806"/>
<evidence type="ECO:0000313" key="4">
    <source>
        <dbReference type="Proteomes" id="UP000198876"/>
    </source>
</evidence>
<feature type="domain" description="Polysaccharide lyase 14" evidence="2">
    <location>
        <begin position="215"/>
        <end position="355"/>
    </location>
</feature>
<organism evidence="3 4">
    <name type="scientific">Halopelagius inordinatus</name>
    <dbReference type="NCBI Taxonomy" id="553467"/>
    <lineage>
        <taxon>Archaea</taxon>
        <taxon>Methanobacteriati</taxon>
        <taxon>Methanobacteriota</taxon>
        <taxon>Stenosarchaea group</taxon>
        <taxon>Halobacteria</taxon>
        <taxon>Halobacteriales</taxon>
        <taxon>Haloferacaceae</taxon>
    </lineage>
</organism>
<feature type="region of interest" description="Disordered" evidence="1">
    <location>
        <begin position="70"/>
        <end position="89"/>
    </location>
</feature>
<evidence type="ECO:0000256" key="1">
    <source>
        <dbReference type="SAM" id="MobiDB-lite"/>
    </source>
</evidence>
<feature type="region of interest" description="Disordered" evidence="1">
    <location>
        <begin position="234"/>
        <end position="253"/>
    </location>
</feature>
<reference evidence="4" key="1">
    <citation type="submission" date="2016-10" db="EMBL/GenBank/DDBJ databases">
        <authorList>
            <person name="Varghese N."/>
            <person name="Submissions S."/>
        </authorList>
    </citation>
    <scope>NUCLEOTIDE SEQUENCE [LARGE SCALE GENOMIC DNA]</scope>
    <source>
        <strain evidence="4">CGMCC 1.7739</strain>
    </source>
</reference>
<protein>
    <recommendedName>
        <fullName evidence="2">Polysaccharide lyase 14 domain-containing protein</fullName>
    </recommendedName>
</protein>
<dbReference type="Pfam" id="PF21294">
    <property type="entry name" value="Polysacc_lyase_14"/>
    <property type="match status" value="1"/>
</dbReference>
<dbReference type="Gene3D" id="2.60.120.200">
    <property type="match status" value="1"/>
</dbReference>
<gene>
    <name evidence="3" type="ORF">SAMN04488063_2806</name>
</gene>
<dbReference type="OrthoDB" id="343158at2157"/>
<evidence type="ECO:0000259" key="2">
    <source>
        <dbReference type="Pfam" id="PF21294"/>
    </source>
</evidence>
<accession>A0A1I2U6V3</accession>
<dbReference type="PANTHER" id="PTHR40124:SF1">
    <property type="entry name" value="DISAGGREGATASE RELATED REPEAT PROTEIN"/>
    <property type="match status" value="1"/>
</dbReference>
<name>A0A1I2U6V3_9EURY</name>